<sequence length="167" mass="18784">MAPAMLHGCDMLPLGMCLCSILPHSTSILFVPFLVMIRVSAFCYIRCAGLAYLPNEHFLPSSTCRFYLYGSYVFCAGAAVRFLYSTAGVAFLLCHVCLLLYCFSFLICMFSVLPAVLWRMHMVLCSIALFVWAWALGVAGVAWATWRSCWRDWRLATYLAFPLLSSL</sequence>
<comment type="caution">
    <text evidence="2">The sequence shown here is derived from an EMBL/GenBank/DDBJ whole genome shotgun (WGS) entry which is preliminary data.</text>
</comment>
<feature type="transmembrane region" description="Helical" evidence="1">
    <location>
        <begin position="123"/>
        <end position="146"/>
    </location>
</feature>
<dbReference type="EMBL" id="BMAW01108513">
    <property type="protein sequence ID" value="GFT34408.1"/>
    <property type="molecule type" value="Genomic_DNA"/>
</dbReference>
<keyword evidence="1" id="KW-1133">Transmembrane helix</keyword>
<evidence type="ECO:0000256" key="1">
    <source>
        <dbReference type="SAM" id="Phobius"/>
    </source>
</evidence>
<name>A0A8X6TPV0_NEPPI</name>
<evidence type="ECO:0000313" key="3">
    <source>
        <dbReference type="Proteomes" id="UP000887013"/>
    </source>
</evidence>
<feature type="transmembrane region" description="Helical" evidence="1">
    <location>
        <begin position="21"/>
        <end position="45"/>
    </location>
</feature>
<reference evidence="2" key="1">
    <citation type="submission" date="2020-08" db="EMBL/GenBank/DDBJ databases">
        <title>Multicomponent nature underlies the extraordinary mechanical properties of spider dragline silk.</title>
        <authorList>
            <person name="Kono N."/>
            <person name="Nakamura H."/>
            <person name="Mori M."/>
            <person name="Yoshida Y."/>
            <person name="Ohtoshi R."/>
            <person name="Malay A.D."/>
            <person name="Moran D.A.P."/>
            <person name="Tomita M."/>
            <person name="Numata K."/>
            <person name="Arakawa K."/>
        </authorList>
    </citation>
    <scope>NUCLEOTIDE SEQUENCE</scope>
</reference>
<feature type="transmembrane region" description="Helical" evidence="1">
    <location>
        <begin position="66"/>
        <end position="84"/>
    </location>
</feature>
<organism evidence="2 3">
    <name type="scientific">Nephila pilipes</name>
    <name type="common">Giant wood spider</name>
    <name type="synonym">Nephila maculata</name>
    <dbReference type="NCBI Taxonomy" id="299642"/>
    <lineage>
        <taxon>Eukaryota</taxon>
        <taxon>Metazoa</taxon>
        <taxon>Ecdysozoa</taxon>
        <taxon>Arthropoda</taxon>
        <taxon>Chelicerata</taxon>
        <taxon>Arachnida</taxon>
        <taxon>Araneae</taxon>
        <taxon>Araneomorphae</taxon>
        <taxon>Entelegynae</taxon>
        <taxon>Araneoidea</taxon>
        <taxon>Nephilidae</taxon>
        <taxon>Nephila</taxon>
    </lineage>
</organism>
<feature type="transmembrane region" description="Helical" evidence="1">
    <location>
        <begin position="90"/>
        <end position="116"/>
    </location>
</feature>
<keyword evidence="1" id="KW-0472">Membrane</keyword>
<gene>
    <name evidence="2" type="ORF">NPIL_177601</name>
</gene>
<proteinExistence type="predicted"/>
<dbReference type="Proteomes" id="UP000887013">
    <property type="component" value="Unassembled WGS sequence"/>
</dbReference>
<evidence type="ECO:0000313" key="2">
    <source>
        <dbReference type="EMBL" id="GFT34408.1"/>
    </source>
</evidence>
<keyword evidence="3" id="KW-1185">Reference proteome</keyword>
<dbReference type="AlphaFoldDB" id="A0A8X6TPV0"/>
<keyword evidence="1" id="KW-0812">Transmembrane</keyword>
<protein>
    <submittedName>
        <fullName evidence="2">Uncharacterized protein</fullName>
    </submittedName>
</protein>
<accession>A0A8X6TPV0</accession>